<evidence type="ECO:0000313" key="2">
    <source>
        <dbReference type="Proteomes" id="UP000605392"/>
    </source>
</evidence>
<dbReference type="Proteomes" id="UP000605392">
    <property type="component" value="Unassembled WGS sequence"/>
</dbReference>
<accession>A0ACB5PRY0</accession>
<organism evidence="1 2">
    <name type="scientific">Hymenobacter qilianensis</name>
    <dbReference type="NCBI Taxonomy" id="1385715"/>
    <lineage>
        <taxon>Bacteria</taxon>
        <taxon>Pseudomonadati</taxon>
        <taxon>Bacteroidota</taxon>
        <taxon>Cytophagia</taxon>
        <taxon>Cytophagales</taxon>
        <taxon>Hymenobacteraceae</taxon>
        <taxon>Hymenobacter</taxon>
    </lineage>
</organism>
<dbReference type="EMBL" id="BMFN01000002">
    <property type="protein sequence ID" value="GGF65942.1"/>
    <property type="molecule type" value="Genomic_DNA"/>
</dbReference>
<comment type="caution">
    <text evidence="1">The sequence shown here is derived from an EMBL/GenBank/DDBJ whole genome shotgun (WGS) entry which is preliminary data.</text>
</comment>
<reference evidence="1 2" key="1">
    <citation type="journal article" date="2019" name="Int. J. Syst. Evol. Microbiol.">
        <title>The Global Catalogue of Microorganisms (GCM) 10K type strain sequencing project: providing services to taxonomists for standard genome sequencing and annotation.</title>
        <authorList>
            <consortium name="The Broad Institute Genomics Platform"/>
            <consortium name="The Broad Institute Genome Sequencing Center for Infectious Disease"/>
            <person name="Wu L."/>
            <person name="Ma J."/>
        </authorList>
    </citation>
    <scope>NUCLEOTIDE SEQUENCE [LARGE SCALE GENOMIC DNA]</scope>
    <source>
        <strain evidence="1 2">CGMCC 1.12720</strain>
    </source>
</reference>
<keyword evidence="2" id="KW-1185">Reference proteome</keyword>
<sequence length="376" mass="41764">MLSPPASLTYIYSASPNMRKLLFLLLWLPLLCYAQTGAIKYPAPTEADFSLKNYAFESGEKLPELKLHYTTIGQPRKDAKGRVANAVVIMHGTTGSGEQFLSEQFAGNLFGPGQVLDAAKYYIILPDAIGHGQSSKPSNGLRMRFPKYSYNDMVTANYRLLTEHLGVAHARLVMGTSMGGMETWVWGYRYPDFMDALMPLASLPVEIAGRNRMLRKMAIDLIQMDPAWQGGNYTTQPRTGLAGAISSLIFMTSSPYQMQKAAPTRELAEAALDKRRTQLLTSLDANDFIYQFDASRDYDPAPHLTKIKAPLLAINSADDQVNPPELAILEQEIKKVPKGRYILLPISDLTVGHGTHSHPALWGHYLKELLTLSEKQ</sequence>
<name>A0ACB5PRY0_9BACT</name>
<gene>
    <name evidence="1" type="ORF">GCM10011375_21220</name>
</gene>
<evidence type="ECO:0000313" key="1">
    <source>
        <dbReference type="EMBL" id="GGF65942.1"/>
    </source>
</evidence>
<proteinExistence type="predicted"/>
<protein>
    <submittedName>
        <fullName evidence="1">Homoserine O-acetyltransferase</fullName>
    </submittedName>
</protein>